<dbReference type="InterPro" id="IPR001789">
    <property type="entry name" value="Sig_transdc_resp-reg_receiver"/>
</dbReference>
<evidence type="ECO:0000259" key="11">
    <source>
        <dbReference type="PROSITE" id="PS51755"/>
    </source>
</evidence>
<keyword evidence="5" id="KW-0805">Transcription regulation</keyword>
<dbReference type="InterPro" id="IPR039420">
    <property type="entry name" value="WalR-like"/>
</dbReference>
<dbReference type="GO" id="GO:0000976">
    <property type="term" value="F:transcription cis-regulatory region binding"/>
    <property type="evidence" value="ECO:0007669"/>
    <property type="project" value="TreeGrafter"/>
</dbReference>
<sequence length="236" mass="26523">MRILVVEDDAGIARGLRTNLKQRGYVVDVCDSVQHAWTSVSVERFDLILLDLGLSDGDGSELLQRIRQCTPSQSAHLNTDTPVLIITAREGVSDRISGLNRGADDYLVKPFDFDELEARMRALLRRAAGRSQPTVTRGNIVIDPANRSVLLDGTPVELSRREYTLLLLLLNAKGRILSRQQLEDRLYNWDGLVESNAVEVHVHHLRRKLGDGLIFNMRGVGYYIPQPETERQSLPT</sequence>
<dbReference type="InterPro" id="IPR036388">
    <property type="entry name" value="WH-like_DNA-bd_sf"/>
</dbReference>
<dbReference type="EMBL" id="VYGV01000004">
    <property type="protein sequence ID" value="NWF44297.1"/>
    <property type="molecule type" value="Genomic_DNA"/>
</dbReference>
<dbReference type="PANTHER" id="PTHR48111">
    <property type="entry name" value="REGULATOR OF RPOS"/>
    <property type="match status" value="1"/>
</dbReference>
<evidence type="ECO:0000256" key="8">
    <source>
        <dbReference type="PROSITE-ProRule" id="PRU00169"/>
    </source>
</evidence>
<comment type="subcellular location">
    <subcellularLocation>
        <location evidence="1">Cytoplasm</location>
    </subcellularLocation>
</comment>
<evidence type="ECO:0000256" key="2">
    <source>
        <dbReference type="ARBA" id="ARBA00022490"/>
    </source>
</evidence>
<dbReference type="GO" id="GO:0006355">
    <property type="term" value="P:regulation of DNA-templated transcription"/>
    <property type="evidence" value="ECO:0007669"/>
    <property type="project" value="InterPro"/>
</dbReference>
<evidence type="ECO:0000256" key="5">
    <source>
        <dbReference type="ARBA" id="ARBA00023015"/>
    </source>
</evidence>
<evidence type="ECO:0000259" key="10">
    <source>
        <dbReference type="PROSITE" id="PS50110"/>
    </source>
</evidence>
<evidence type="ECO:0000256" key="7">
    <source>
        <dbReference type="ARBA" id="ARBA00023163"/>
    </source>
</evidence>
<accession>A0A7Y8GUE2</accession>
<dbReference type="GO" id="GO:0000156">
    <property type="term" value="F:phosphorelay response regulator activity"/>
    <property type="evidence" value="ECO:0007669"/>
    <property type="project" value="TreeGrafter"/>
</dbReference>
<keyword evidence="7" id="KW-0804">Transcription</keyword>
<evidence type="ECO:0000256" key="1">
    <source>
        <dbReference type="ARBA" id="ARBA00004496"/>
    </source>
</evidence>
<organism evidence="12 13">
    <name type="scientific">Hydrogenophaga aromaticivorans</name>
    <dbReference type="NCBI Taxonomy" id="2610898"/>
    <lineage>
        <taxon>Bacteria</taxon>
        <taxon>Pseudomonadati</taxon>
        <taxon>Pseudomonadota</taxon>
        <taxon>Betaproteobacteria</taxon>
        <taxon>Burkholderiales</taxon>
        <taxon>Comamonadaceae</taxon>
        <taxon>Hydrogenophaga</taxon>
    </lineage>
</organism>
<dbReference type="SMART" id="SM00862">
    <property type="entry name" value="Trans_reg_C"/>
    <property type="match status" value="1"/>
</dbReference>
<dbReference type="GO" id="GO:0005829">
    <property type="term" value="C:cytosol"/>
    <property type="evidence" value="ECO:0007669"/>
    <property type="project" value="TreeGrafter"/>
</dbReference>
<keyword evidence="4" id="KW-0902">Two-component regulatory system</keyword>
<name>A0A7Y8GUE2_9BURK</name>
<dbReference type="CDD" id="cd17624">
    <property type="entry name" value="REC_OmpR_PmrA-like"/>
    <property type="match status" value="1"/>
</dbReference>
<dbReference type="GO" id="GO:0032993">
    <property type="term" value="C:protein-DNA complex"/>
    <property type="evidence" value="ECO:0007669"/>
    <property type="project" value="TreeGrafter"/>
</dbReference>
<keyword evidence="2" id="KW-0963">Cytoplasm</keyword>
<dbReference type="Proteomes" id="UP000545507">
    <property type="component" value="Unassembled WGS sequence"/>
</dbReference>
<evidence type="ECO:0000256" key="3">
    <source>
        <dbReference type="ARBA" id="ARBA00022553"/>
    </source>
</evidence>
<dbReference type="SUPFAM" id="SSF52172">
    <property type="entry name" value="CheY-like"/>
    <property type="match status" value="1"/>
</dbReference>
<dbReference type="CDD" id="cd00383">
    <property type="entry name" value="trans_reg_C"/>
    <property type="match status" value="1"/>
</dbReference>
<dbReference type="PANTHER" id="PTHR48111:SF35">
    <property type="entry name" value="TRANSCRIPTIONAL REGULATORY PROTEIN QSEB"/>
    <property type="match status" value="1"/>
</dbReference>
<keyword evidence="6 9" id="KW-0238">DNA-binding</keyword>
<comment type="caution">
    <text evidence="12">The sequence shown here is derived from an EMBL/GenBank/DDBJ whole genome shotgun (WGS) entry which is preliminary data.</text>
</comment>
<dbReference type="InterPro" id="IPR001867">
    <property type="entry name" value="OmpR/PhoB-type_DNA-bd"/>
</dbReference>
<keyword evidence="3 8" id="KW-0597">Phosphoprotein</keyword>
<gene>
    <name evidence="12" type="ORF">F3K02_03380</name>
</gene>
<feature type="DNA-binding region" description="OmpR/PhoB-type" evidence="9">
    <location>
        <begin position="132"/>
        <end position="226"/>
    </location>
</feature>
<dbReference type="PROSITE" id="PS50110">
    <property type="entry name" value="RESPONSE_REGULATORY"/>
    <property type="match status" value="1"/>
</dbReference>
<protein>
    <submittedName>
        <fullName evidence="12">Response regulator transcription factor</fullName>
    </submittedName>
</protein>
<dbReference type="InterPro" id="IPR011006">
    <property type="entry name" value="CheY-like_superfamily"/>
</dbReference>
<dbReference type="Pfam" id="PF00072">
    <property type="entry name" value="Response_reg"/>
    <property type="match status" value="1"/>
</dbReference>
<evidence type="ECO:0000256" key="4">
    <source>
        <dbReference type="ARBA" id="ARBA00023012"/>
    </source>
</evidence>
<feature type="domain" description="Response regulatory" evidence="10">
    <location>
        <begin position="2"/>
        <end position="124"/>
    </location>
</feature>
<feature type="domain" description="OmpR/PhoB-type" evidence="11">
    <location>
        <begin position="132"/>
        <end position="226"/>
    </location>
</feature>
<evidence type="ECO:0000313" key="12">
    <source>
        <dbReference type="EMBL" id="NWF44297.1"/>
    </source>
</evidence>
<dbReference type="SMART" id="SM00448">
    <property type="entry name" value="REC"/>
    <property type="match status" value="1"/>
</dbReference>
<dbReference type="RefSeq" id="WP_177133337.1">
    <property type="nucleotide sequence ID" value="NZ_JAGPWB010000026.1"/>
</dbReference>
<reference evidence="12 13" key="1">
    <citation type="submission" date="2019-09" db="EMBL/GenBank/DDBJ databases">
        <title>Hydrogenophaga aromatica sp. nov., isolated from a para-xylene-degrading enrichment culture.</title>
        <authorList>
            <person name="Tancsics A."/>
            <person name="Banerjee S."/>
        </authorList>
    </citation>
    <scope>NUCLEOTIDE SEQUENCE [LARGE SCALE GENOMIC DNA]</scope>
    <source>
        <strain evidence="12 13">D2P1</strain>
    </source>
</reference>
<dbReference type="Gene3D" id="6.10.250.690">
    <property type="match status" value="1"/>
</dbReference>
<dbReference type="Gene3D" id="3.40.50.2300">
    <property type="match status" value="1"/>
</dbReference>
<keyword evidence="13" id="KW-1185">Reference proteome</keyword>
<dbReference type="AlphaFoldDB" id="A0A7Y8GUE2"/>
<proteinExistence type="predicted"/>
<dbReference type="Pfam" id="PF00486">
    <property type="entry name" value="Trans_reg_C"/>
    <property type="match status" value="1"/>
</dbReference>
<dbReference type="PROSITE" id="PS51755">
    <property type="entry name" value="OMPR_PHOB"/>
    <property type="match status" value="1"/>
</dbReference>
<evidence type="ECO:0000256" key="9">
    <source>
        <dbReference type="PROSITE-ProRule" id="PRU01091"/>
    </source>
</evidence>
<dbReference type="Gene3D" id="1.10.10.10">
    <property type="entry name" value="Winged helix-like DNA-binding domain superfamily/Winged helix DNA-binding domain"/>
    <property type="match status" value="1"/>
</dbReference>
<evidence type="ECO:0000256" key="6">
    <source>
        <dbReference type="ARBA" id="ARBA00023125"/>
    </source>
</evidence>
<evidence type="ECO:0000313" key="13">
    <source>
        <dbReference type="Proteomes" id="UP000545507"/>
    </source>
</evidence>
<feature type="modified residue" description="4-aspartylphosphate" evidence="8">
    <location>
        <position position="51"/>
    </location>
</feature>